<organism evidence="1 2">
    <name type="scientific">Pseudoloma neurophilia</name>
    <dbReference type="NCBI Taxonomy" id="146866"/>
    <lineage>
        <taxon>Eukaryota</taxon>
        <taxon>Fungi</taxon>
        <taxon>Fungi incertae sedis</taxon>
        <taxon>Microsporidia</taxon>
        <taxon>Pseudoloma</taxon>
    </lineage>
</organism>
<reference evidence="1 2" key="1">
    <citation type="submission" date="2015-07" db="EMBL/GenBank/DDBJ databases">
        <title>The genome of Pseudoloma neurophilia, a relevant intracellular parasite of the zebrafish.</title>
        <authorList>
            <person name="Ndikumana S."/>
            <person name="Pelin A."/>
            <person name="Sanders J."/>
            <person name="Corradi N."/>
        </authorList>
    </citation>
    <scope>NUCLEOTIDE SEQUENCE [LARGE SCALE GENOMIC DNA]</scope>
    <source>
        <strain evidence="1 2">MK1</strain>
    </source>
</reference>
<proteinExistence type="predicted"/>
<name>A0A0R0M2Q8_9MICR</name>
<protein>
    <submittedName>
        <fullName evidence="1">Uncharacterized protein</fullName>
    </submittedName>
</protein>
<dbReference type="Proteomes" id="UP000051530">
    <property type="component" value="Unassembled WGS sequence"/>
</dbReference>
<dbReference type="VEuPathDB" id="MicrosporidiaDB:M153_5940001506"/>
<sequence length="130" mass="15234">MLINFLKSLFGLQNTTLQKKQDENSITLFKNNSLPFLMKNPFFGNSIFACNLFSNLRHINLFYILSWPIPVDSLLMTLPINKIVTVTHNKNQIRGKLIELNRHFLVLDSTNSYKYVPMEWIKKEGIEIMK</sequence>
<comment type="caution">
    <text evidence="1">The sequence shown here is derived from an EMBL/GenBank/DDBJ whole genome shotgun (WGS) entry which is preliminary data.</text>
</comment>
<accession>A0A0R0M2Q8</accession>
<gene>
    <name evidence="1" type="ORF">M153_5940001506</name>
</gene>
<dbReference type="EMBL" id="LGUB01000228">
    <property type="protein sequence ID" value="KRH93748.1"/>
    <property type="molecule type" value="Genomic_DNA"/>
</dbReference>
<keyword evidence="2" id="KW-1185">Reference proteome</keyword>
<evidence type="ECO:0000313" key="1">
    <source>
        <dbReference type="EMBL" id="KRH93748.1"/>
    </source>
</evidence>
<evidence type="ECO:0000313" key="2">
    <source>
        <dbReference type="Proteomes" id="UP000051530"/>
    </source>
</evidence>
<dbReference type="AlphaFoldDB" id="A0A0R0M2Q8"/>